<keyword evidence="3" id="KW-1185">Reference proteome</keyword>
<name>A0A9W9ZDL4_9CNID</name>
<evidence type="ECO:0000313" key="1">
    <source>
        <dbReference type="EMBL" id="KAJ7379757.1"/>
    </source>
</evidence>
<dbReference type="EMBL" id="MU826356">
    <property type="protein sequence ID" value="KAJ7379757.1"/>
    <property type="molecule type" value="Genomic_DNA"/>
</dbReference>
<dbReference type="EMBL" id="MU826356">
    <property type="protein sequence ID" value="KAJ7379758.1"/>
    <property type="molecule type" value="Genomic_DNA"/>
</dbReference>
<sequence length="156" mass="17551">MRWKMINNVPVCFGARDDTYGTFNIRERGLIYTFKLVHKNGSVSCNTYTIPPSHWGCDRSTYGNEKLLTVITYPNKTALPLADYLRDERGCGKIYYSYEIAGIGVNSTELVFNNLSTPLAVSNGQEFQIWNGQDLTDCSENNNGGQTCVDVYALYC</sequence>
<comment type="caution">
    <text evidence="2">The sequence shown here is derived from an EMBL/GenBank/DDBJ whole genome shotgun (WGS) entry which is preliminary data.</text>
</comment>
<gene>
    <name evidence="1" type="ORF">OS493_014164</name>
    <name evidence="2" type="ORF">OS493_014165</name>
</gene>
<dbReference type="Proteomes" id="UP001163046">
    <property type="component" value="Unassembled WGS sequence"/>
</dbReference>
<dbReference type="AlphaFoldDB" id="A0A9W9ZDL4"/>
<evidence type="ECO:0000313" key="3">
    <source>
        <dbReference type="Proteomes" id="UP001163046"/>
    </source>
</evidence>
<reference evidence="2" key="1">
    <citation type="submission" date="2023-01" db="EMBL/GenBank/DDBJ databases">
        <title>Genome assembly of the deep-sea coral Lophelia pertusa.</title>
        <authorList>
            <person name="Herrera S."/>
            <person name="Cordes E."/>
        </authorList>
    </citation>
    <scope>NUCLEOTIDE SEQUENCE</scope>
    <source>
        <strain evidence="2">USNM1676648</strain>
        <tissue evidence="2">Polyp</tissue>
    </source>
</reference>
<organism evidence="2 3">
    <name type="scientific">Desmophyllum pertusum</name>
    <dbReference type="NCBI Taxonomy" id="174260"/>
    <lineage>
        <taxon>Eukaryota</taxon>
        <taxon>Metazoa</taxon>
        <taxon>Cnidaria</taxon>
        <taxon>Anthozoa</taxon>
        <taxon>Hexacorallia</taxon>
        <taxon>Scleractinia</taxon>
        <taxon>Caryophylliina</taxon>
        <taxon>Caryophylliidae</taxon>
        <taxon>Desmophyllum</taxon>
    </lineage>
</organism>
<protein>
    <submittedName>
        <fullName evidence="2">Uncharacterized protein</fullName>
    </submittedName>
</protein>
<accession>A0A9W9ZDL4</accession>
<proteinExistence type="predicted"/>
<dbReference type="OrthoDB" id="5959706at2759"/>
<evidence type="ECO:0000313" key="2">
    <source>
        <dbReference type="EMBL" id="KAJ7379758.1"/>
    </source>
</evidence>